<evidence type="ECO:0000313" key="1">
    <source>
        <dbReference type="EMBL" id="MPN51401.1"/>
    </source>
</evidence>
<accession>A0A645IJE1</accession>
<name>A0A645IJE1_9ZZZZ</name>
<reference evidence="1" key="1">
    <citation type="submission" date="2019-08" db="EMBL/GenBank/DDBJ databases">
        <authorList>
            <person name="Kucharzyk K."/>
            <person name="Murdoch R.W."/>
            <person name="Higgins S."/>
            <person name="Loffler F."/>
        </authorList>
    </citation>
    <scope>NUCLEOTIDE SEQUENCE</scope>
</reference>
<sequence>MEDKIILVNEDGEEVEFFIDEQFEFEDNLYVVLYEKEEDDDALLFRIEEDENDEMQLIEVEDDDEFKRVSDYYFEN</sequence>
<protein>
    <submittedName>
        <fullName evidence="1">Uncharacterized protein</fullName>
    </submittedName>
</protein>
<dbReference type="EMBL" id="VSSQ01116482">
    <property type="protein sequence ID" value="MPN51401.1"/>
    <property type="molecule type" value="Genomic_DNA"/>
</dbReference>
<dbReference type="Pfam" id="PF06949">
    <property type="entry name" value="DUF1292"/>
    <property type="match status" value="1"/>
</dbReference>
<comment type="caution">
    <text evidence="1">The sequence shown here is derived from an EMBL/GenBank/DDBJ whole genome shotgun (WGS) entry which is preliminary data.</text>
</comment>
<proteinExistence type="predicted"/>
<organism evidence="1">
    <name type="scientific">bioreactor metagenome</name>
    <dbReference type="NCBI Taxonomy" id="1076179"/>
    <lineage>
        <taxon>unclassified sequences</taxon>
        <taxon>metagenomes</taxon>
        <taxon>ecological metagenomes</taxon>
    </lineage>
</organism>
<dbReference type="InterPro" id="IPR009711">
    <property type="entry name" value="UPF0473"/>
</dbReference>
<gene>
    <name evidence="1" type="ORF">SDC9_199046</name>
</gene>
<dbReference type="AlphaFoldDB" id="A0A645IJE1"/>